<reference evidence="3 4" key="1">
    <citation type="submission" date="2024-09" db="EMBL/GenBank/DDBJ databases">
        <authorList>
            <person name="Sun Q."/>
            <person name="Mori K."/>
        </authorList>
    </citation>
    <scope>NUCLEOTIDE SEQUENCE [LARGE SCALE GENOMIC DNA]</scope>
    <source>
        <strain evidence="3 4">NCAIM B.02301</strain>
    </source>
</reference>
<dbReference type="InterPro" id="IPR029016">
    <property type="entry name" value="GAF-like_dom_sf"/>
</dbReference>
<dbReference type="SUPFAM" id="SSF55073">
    <property type="entry name" value="Nucleotide cyclase"/>
    <property type="match status" value="1"/>
</dbReference>
<gene>
    <name evidence="3" type="ORF">ACFFH4_01960</name>
</gene>
<dbReference type="Gene3D" id="3.30.450.40">
    <property type="match status" value="1"/>
</dbReference>
<dbReference type="Proteomes" id="UP001589833">
    <property type="component" value="Unassembled WGS sequence"/>
</dbReference>
<dbReference type="EMBL" id="JBHLTR010000003">
    <property type="protein sequence ID" value="MFC0557818.1"/>
    <property type="molecule type" value="Genomic_DNA"/>
</dbReference>
<evidence type="ECO:0000313" key="3">
    <source>
        <dbReference type="EMBL" id="MFC0557818.1"/>
    </source>
</evidence>
<keyword evidence="4" id="KW-1185">Reference proteome</keyword>
<feature type="transmembrane region" description="Helical" evidence="1">
    <location>
        <begin position="203"/>
        <end position="222"/>
    </location>
</feature>
<dbReference type="InterPro" id="IPR003018">
    <property type="entry name" value="GAF"/>
</dbReference>
<feature type="transmembrane region" description="Helical" evidence="1">
    <location>
        <begin position="138"/>
        <end position="159"/>
    </location>
</feature>
<comment type="caution">
    <text evidence="3">The sequence shown here is derived from an EMBL/GenBank/DDBJ whole genome shotgun (WGS) entry which is preliminary data.</text>
</comment>
<feature type="domain" description="GGDEF" evidence="2">
    <location>
        <begin position="419"/>
        <end position="565"/>
    </location>
</feature>
<dbReference type="PANTHER" id="PTHR45138:SF9">
    <property type="entry name" value="DIGUANYLATE CYCLASE DGCM-RELATED"/>
    <property type="match status" value="1"/>
</dbReference>
<sequence>MTRQSSTIVWLIWAFVFVGVNGYLLTTNTFMMLASYEVLAFLGLVMLTAILPIQYRNHTLTFFQWVTLAVFIKYGFHLEVMMTQLAVITALLASGLTKASLIRIPINSIIFILTSIISASVFYLVGGQTGQAFTFLDHGHAMFLYAVSILVVNHVLIFATRRYLFNQRSLNSVKGLVRELTSAGILLPLVVILLILHKQLGSLAILFIGIAFVGIAIVFKLYNQMEKVNHLLKEVTEFGYELNSSLTAQELMNKVRGHLEKFLDWDQLYLYNVKGEELTLTYMDQKNEEAIPLTFRSGDEFSKQVAQGGFIAMETERSQWSLRGKWFHPDLQTILSVPLKDQTSVKGVLTVVSKRPNAYRSHQVMIVEIMTNMLAIALTNVLYLEKTKRDSHHCSLTNLFNFRFFEQELKDTLEDRHTNYTSLILLDLDHFKRINDTYGHQSGNEVLIEVAKRLETVCTNAKVARYGGEEFVLLIRNQTEEETYQLGLELQEILKQSPIIIQNDLIDQKLTEIYVTASIGVASSEKTNEDGEASMDAVTLIRRADRAMYNGAKQRGRDRVAKFSDLKKEQLI</sequence>
<dbReference type="NCBIfam" id="TIGR00254">
    <property type="entry name" value="GGDEF"/>
    <property type="match status" value="1"/>
</dbReference>
<keyword evidence="3" id="KW-0548">Nucleotidyltransferase</keyword>
<dbReference type="CDD" id="cd01949">
    <property type="entry name" value="GGDEF"/>
    <property type="match status" value="1"/>
</dbReference>
<dbReference type="InterPro" id="IPR000160">
    <property type="entry name" value="GGDEF_dom"/>
</dbReference>
<evidence type="ECO:0000313" key="4">
    <source>
        <dbReference type="Proteomes" id="UP001589833"/>
    </source>
</evidence>
<feature type="transmembrane region" description="Helical" evidence="1">
    <location>
        <begin position="82"/>
        <end position="101"/>
    </location>
</feature>
<dbReference type="Gene3D" id="3.30.70.270">
    <property type="match status" value="1"/>
</dbReference>
<accession>A0ABV6NAL7</accession>
<keyword evidence="3" id="KW-0808">Transferase</keyword>
<evidence type="ECO:0000256" key="1">
    <source>
        <dbReference type="SAM" id="Phobius"/>
    </source>
</evidence>
<keyword evidence="1" id="KW-0472">Membrane</keyword>
<dbReference type="Pfam" id="PF13185">
    <property type="entry name" value="GAF_2"/>
    <property type="match status" value="1"/>
</dbReference>
<dbReference type="InterPro" id="IPR043128">
    <property type="entry name" value="Rev_trsase/Diguanyl_cyclase"/>
</dbReference>
<feature type="transmembrane region" description="Helical" evidence="1">
    <location>
        <begin position="30"/>
        <end position="53"/>
    </location>
</feature>
<dbReference type="Pfam" id="PF00990">
    <property type="entry name" value="GGDEF"/>
    <property type="match status" value="1"/>
</dbReference>
<proteinExistence type="predicted"/>
<feature type="transmembrane region" description="Helical" evidence="1">
    <location>
        <begin position="108"/>
        <end position="126"/>
    </location>
</feature>
<name>A0ABV6NAL7_9BACI</name>
<dbReference type="PROSITE" id="PS50887">
    <property type="entry name" value="GGDEF"/>
    <property type="match status" value="1"/>
</dbReference>
<feature type="transmembrane region" description="Helical" evidence="1">
    <location>
        <begin position="180"/>
        <end position="197"/>
    </location>
</feature>
<dbReference type="RefSeq" id="WP_273843278.1">
    <property type="nucleotide sequence ID" value="NZ_JAQQWT010000006.1"/>
</dbReference>
<protein>
    <submittedName>
        <fullName evidence="3">Sensor domain-containing diguanylate cyclase</fullName>
        <ecNumber evidence="3">2.7.7.65</ecNumber>
    </submittedName>
</protein>
<dbReference type="EC" id="2.7.7.65" evidence="3"/>
<dbReference type="SMART" id="SM00065">
    <property type="entry name" value="GAF"/>
    <property type="match status" value="1"/>
</dbReference>
<feature type="transmembrane region" description="Helical" evidence="1">
    <location>
        <begin position="7"/>
        <end position="24"/>
    </location>
</feature>
<dbReference type="GO" id="GO:0052621">
    <property type="term" value="F:diguanylate cyclase activity"/>
    <property type="evidence" value="ECO:0007669"/>
    <property type="project" value="UniProtKB-EC"/>
</dbReference>
<keyword evidence="1" id="KW-1133">Transmembrane helix</keyword>
<dbReference type="PANTHER" id="PTHR45138">
    <property type="entry name" value="REGULATORY COMPONENTS OF SENSORY TRANSDUCTION SYSTEM"/>
    <property type="match status" value="1"/>
</dbReference>
<dbReference type="InterPro" id="IPR050469">
    <property type="entry name" value="Diguanylate_Cyclase"/>
</dbReference>
<feature type="transmembrane region" description="Helical" evidence="1">
    <location>
        <begin position="364"/>
        <end position="384"/>
    </location>
</feature>
<dbReference type="SUPFAM" id="SSF55781">
    <property type="entry name" value="GAF domain-like"/>
    <property type="match status" value="1"/>
</dbReference>
<dbReference type="SMART" id="SM00267">
    <property type="entry name" value="GGDEF"/>
    <property type="match status" value="1"/>
</dbReference>
<keyword evidence="1" id="KW-0812">Transmembrane</keyword>
<dbReference type="InterPro" id="IPR029787">
    <property type="entry name" value="Nucleotide_cyclase"/>
</dbReference>
<organism evidence="3 4">
    <name type="scientific">Halalkalibacter alkalisediminis</name>
    <dbReference type="NCBI Taxonomy" id="935616"/>
    <lineage>
        <taxon>Bacteria</taxon>
        <taxon>Bacillati</taxon>
        <taxon>Bacillota</taxon>
        <taxon>Bacilli</taxon>
        <taxon>Bacillales</taxon>
        <taxon>Bacillaceae</taxon>
        <taxon>Halalkalibacter</taxon>
    </lineage>
</organism>
<evidence type="ECO:0000259" key="2">
    <source>
        <dbReference type="PROSITE" id="PS50887"/>
    </source>
</evidence>